<dbReference type="Proteomes" id="UP000095287">
    <property type="component" value="Unplaced"/>
</dbReference>
<name>A0A1I8A7X0_9BILA</name>
<protein>
    <submittedName>
        <fullName evidence="2">Cadherin domain-containing protein</fullName>
    </submittedName>
</protein>
<organism evidence="1 2">
    <name type="scientific">Steinernema glaseri</name>
    <dbReference type="NCBI Taxonomy" id="37863"/>
    <lineage>
        <taxon>Eukaryota</taxon>
        <taxon>Metazoa</taxon>
        <taxon>Ecdysozoa</taxon>
        <taxon>Nematoda</taxon>
        <taxon>Chromadorea</taxon>
        <taxon>Rhabditida</taxon>
        <taxon>Tylenchina</taxon>
        <taxon>Panagrolaimomorpha</taxon>
        <taxon>Strongyloidoidea</taxon>
        <taxon>Steinernematidae</taxon>
        <taxon>Steinernema</taxon>
    </lineage>
</organism>
<reference evidence="2" key="1">
    <citation type="submission" date="2016-11" db="UniProtKB">
        <authorList>
            <consortium name="WormBaseParasite"/>
        </authorList>
    </citation>
    <scope>IDENTIFICATION</scope>
</reference>
<keyword evidence="1" id="KW-1185">Reference proteome</keyword>
<sequence length="151" mass="17234">EGDSHLKPLYDPETGNIAGFNGHSSLIGDFELDFVTRSKEDASLSHLLFRDAPFVNLDFVTRSKEDAALSHLLFRDAPFVNVGHLKEIIERSFTLEQHDDQVLLKLVEVHEDRQDDAERPNFIAIQLVEVHEDRQDDAERPNFIAIQVTMP</sequence>
<evidence type="ECO:0000313" key="1">
    <source>
        <dbReference type="Proteomes" id="UP000095287"/>
    </source>
</evidence>
<dbReference type="WBParaSite" id="L893_g33577.t1">
    <property type="protein sequence ID" value="L893_g33577.t1"/>
    <property type="gene ID" value="L893_g33577"/>
</dbReference>
<dbReference type="AlphaFoldDB" id="A0A1I8A7X0"/>
<accession>A0A1I8A7X0</accession>
<proteinExistence type="predicted"/>
<evidence type="ECO:0000313" key="2">
    <source>
        <dbReference type="WBParaSite" id="L893_g33577.t1"/>
    </source>
</evidence>